<dbReference type="Gene3D" id="3.90.550.10">
    <property type="entry name" value="Spore Coat Polysaccharide Biosynthesis Protein SpsA, Chain A"/>
    <property type="match status" value="1"/>
</dbReference>
<dbReference type="CDD" id="cd06433">
    <property type="entry name" value="GT_2_WfgS_like"/>
    <property type="match status" value="1"/>
</dbReference>
<dbReference type="AlphaFoldDB" id="A0AAC9NQ41"/>
<dbReference type="PROSITE" id="PS51257">
    <property type="entry name" value="PROKAR_LIPOPROTEIN"/>
    <property type="match status" value="1"/>
</dbReference>
<organism evidence="2 3">
    <name type="scientific">Alteromonas mediterranea</name>
    <dbReference type="NCBI Taxonomy" id="314275"/>
    <lineage>
        <taxon>Bacteria</taxon>
        <taxon>Pseudomonadati</taxon>
        <taxon>Pseudomonadota</taxon>
        <taxon>Gammaproteobacteria</taxon>
        <taxon>Alteromonadales</taxon>
        <taxon>Alteromonadaceae</taxon>
        <taxon>Alteromonas/Salinimonas group</taxon>
        <taxon>Alteromonas</taxon>
    </lineage>
</organism>
<evidence type="ECO:0000259" key="1">
    <source>
        <dbReference type="Pfam" id="PF00535"/>
    </source>
</evidence>
<name>A0AAC9NQ41_9ALTE</name>
<dbReference type="InterPro" id="IPR029044">
    <property type="entry name" value="Nucleotide-diphossugar_trans"/>
</dbReference>
<sequence length="342" mass="38212">MKLSIITATFNCGSILSGCLDSVASQDALEHIEHIIIDGASNDNTLEVAASYPHIKQIYSRTDRGIYHAFNRGLELATGDLIYFLGADDTLYNKSTISAVLSSFEQDDIDFVITRVHCFNQESGETWVTQSELREAVNVCHQGFFCRKSLFEKIGPFNECLKLCADTLFMRTAIKKYKGKSLNLISANFRQGGVSSHGSNRLRLRKELEVISVLQGDNITPKDHHLDKNVSDLKLLIEKSLVREKIRSKYSGKRLAIFGTRQLSISIAKLLLSVGANVECFVVSNETNRASVIDIPVVSLSFVTNFDISLLINCIEGEHESKVSEDIKNDHPEFAVMSWRDL</sequence>
<reference evidence="2 3" key="1">
    <citation type="submission" date="2016-11" db="EMBL/GenBank/DDBJ databases">
        <title>Networking in microbes: conjugative elements and plasmids in the genus Alteromonas.</title>
        <authorList>
            <person name="Lopez-Perez M."/>
            <person name="Ramon-Marco N."/>
            <person name="Rodriguez-Valera F."/>
        </authorList>
    </citation>
    <scope>NUCLEOTIDE SEQUENCE [LARGE SCALE GENOMIC DNA]</scope>
    <source>
        <strain evidence="2 3">CP48</strain>
    </source>
</reference>
<gene>
    <name evidence="2" type="ORF">BM524_04500</name>
</gene>
<dbReference type="GO" id="GO:0016758">
    <property type="term" value="F:hexosyltransferase activity"/>
    <property type="evidence" value="ECO:0007669"/>
    <property type="project" value="UniProtKB-ARBA"/>
</dbReference>
<proteinExistence type="predicted"/>
<dbReference type="Pfam" id="PF00535">
    <property type="entry name" value="Glycos_transf_2"/>
    <property type="match status" value="1"/>
</dbReference>
<dbReference type="RefSeq" id="WP_071958732.1">
    <property type="nucleotide sequence ID" value="NZ_CP018024.1"/>
</dbReference>
<dbReference type="InterPro" id="IPR001173">
    <property type="entry name" value="Glyco_trans_2-like"/>
</dbReference>
<dbReference type="SUPFAM" id="SSF53448">
    <property type="entry name" value="Nucleotide-diphospho-sugar transferases"/>
    <property type="match status" value="1"/>
</dbReference>
<evidence type="ECO:0000313" key="2">
    <source>
        <dbReference type="EMBL" id="APD89130.1"/>
    </source>
</evidence>
<dbReference type="PANTHER" id="PTHR22916">
    <property type="entry name" value="GLYCOSYLTRANSFERASE"/>
    <property type="match status" value="1"/>
</dbReference>
<feature type="domain" description="Glycosyltransferase 2-like" evidence="1">
    <location>
        <begin position="4"/>
        <end position="137"/>
    </location>
</feature>
<protein>
    <submittedName>
        <fullName evidence="2">Glycosyltransferase</fullName>
    </submittedName>
</protein>
<accession>A0AAC9NQ41</accession>
<dbReference type="Proteomes" id="UP000182101">
    <property type="component" value="Chromosome"/>
</dbReference>
<evidence type="ECO:0000313" key="3">
    <source>
        <dbReference type="Proteomes" id="UP000182101"/>
    </source>
</evidence>
<dbReference type="EMBL" id="CP018024">
    <property type="protein sequence ID" value="APD89130.1"/>
    <property type="molecule type" value="Genomic_DNA"/>
</dbReference>